<comment type="caution">
    <text evidence="2">The sequence shown here is derived from an EMBL/GenBank/DDBJ whole genome shotgun (WGS) entry which is preliminary data.</text>
</comment>
<organism evidence="2 3">
    <name type="scientific">candidate division WWE3 bacterium</name>
    <dbReference type="NCBI Taxonomy" id="2053526"/>
    <lineage>
        <taxon>Bacteria</taxon>
        <taxon>Katanobacteria</taxon>
    </lineage>
</organism>
<dbReference type="AlphaFoldDB" id="A0A3A4ZCZ1"/>
<evidence type="ECO:0000259" key="1">
    <source>
        <dbReference type="Pfam" id="PF01458"/>
    </source>
</evidence>
<dbReference type="EMBL" id="QZJF01000016">
    <property type="protein sequence ID" value="RJR27105.1"/>
    <property type="molecule type" value="Genomic_DNA"/>
</dbReference>
<dbReference type="PANTHER" id="PTHR43575">
    <property type="entry name" value="PROTEIN ABCI7, CHLOROPLASTIC"/>
    <property type="match status" value="1"/>
</dbReference>
<gene>
    <name evidence="2" type="ORF">C4561_02980</name>
</gene>
<protein>
    <recommendedName>
        <fullName evidence="1">SUF system FeS cluster assembly SufBD core domain-containing protein</fullName>
    </recommendedName>
</protein>
<reference evidence="2 3" key="1">
    <citation type="journal article" date="2017" name="ISME J.">
        <title>Energy and carbon metabolisms in a deep terrestrial subsurface fluid microbial community.</title>
        <authorList>
            <person name="Momper L."/>
            <person name="Jungbluth S.P."/>
            <person name="Lee M.D."/>
            <person name="Amend J.P."/>
        </authorList>
    </citation>
    <scope>NUCLEOTIDE SEQUENCE [LARGE SCALE GENOMIC DNA]</scope>
    <source>
        <strain evidence="2">SURF_46</strain>
    </source>
</reference>
<dbReference type="Pfam" id="PF01458">
    <property type="entry name" value="SUFBD_core"/>
    <property type="match status" value="1"/>
</dbReference>
<dbReference type="InterPro" id="IPR037284">
    <property type="entry name" value="SUF_FeS_clus_asmbl_SufBD_sf"/>
</dbReference>
<name>A0A3A4ZCZ1_UNCKA</name>
<dbReference type="InterPro" id="IPR000825">
    <property type="entry name" value="SUF_FeS_clus_asmbl_SufBD_core"/>
</dbReference>
<dbReference type="PANTHER" id="PTHR43575:SF1">
    <property type="entry name" value="PROTEIN ABCI7, CHLOROPLASTIC"/>
    <property type="match status" value="1"/>
</dbReference>
<evidence type="ECO:0000313" key="3">
    <source>
        <dbReference type="Proteomes" id="UP000265540"/>
    </source>
</evidence>
<dbReference type="InterPro" id="IPR055346">
    <property type="entry name" value="Fe-S_cluster_assembly_SufBD"/>
</dbReference>
<feature type="domain" description="SUF system FeS cluster assembly SufBD core" evidence="1">
    <location>
        <begin position="37"/>
        <end position="173"/>
    </location>
</feature>
<accession>A0A3A4ZCZ1</accession>
<dbReference type="SUPFAM" id="SSF101960">
    <property type="entry name" value="Stabilizer of iron transporter SufD"/>
    <property type="match status" value="1"/>
</dbReference>
<dbReference type="Proteomes" id="UP000265540">
    <property type="component" value="Unassembled WGS sequence"/>
</dbReference>
<dbReference type="GO" id="GO:0016226">
    <property type="term" value="P:iron-sulfur cluster assembly"/>
    <property type="evidence" value="ECO:0007669"/>
    <property type="project" value="InterPro"/>
</dbReference>
<sequence length="196" mass="21875">MISKIVHPEENTKFQVTENTQFIALFNDYPDGKECKIELEFNTEGISAEIICLYRLPERKSLHLTTVAKHIVPHTSCNTVVRGVLESKTDSYYIGKILIKKQAQQTSSYLSDRVLVLGDGVKNNSEPILEIEADDVSASHGASTGRINPDEIYYLQSRGLNEKESSDLIVEGFFNKVLETIADPEVRELAANAVKS</sequence>
<proteinExistence type="predicted"/>
<evidence type="ECO:0000313" key="2">
    <source>
        <dbReference type="EMBL" id="RJR27105.1"/>
    </source>
</evidence>